<keyword evidence="1" id="KW-0732">Signal</keyword>
<gene>
    <name evidence="2" type="ORF">BUL40_06365</name>
</gene>
<sequence length="182" mass="20485">MKKNMKNNFSLLLLIVLLLTACSSEPSLQEYFVTNQEDPNFIVVDIPASILKMDQVDLTPTQKEAVSSLRKFNLLAFKVNEDNIEEFSQEQAQVSRILDNDDFTELMKINTQYGKGVVKYLGDENAIDEVIVFGHSKDKGFALVRVLGNNMNPAHLIQLIQAIQKSDYKGNELGEIGKFLKG</sequence>
<evidence type="ECO:0000313" key="3">
    <source>
        <dbReference type="Proteomes" id="UP000191680"/>
    </source>
</evidence>
<organism evidence="2 3">
    <name type="scientific">Croceivirga radicis</name>
    <dbReference type="NCBI Taxonomy" id="1929488"/>
    <lineage>
        <taxon>Bacteria</taxon>
        <taxon>Pseudomonadati</taxon>
        <taxon>Bacteroidota</taxon>
        <taxon>Flavobacteriia</taxon>
        <taxon>Flavobacteriales</taxon>
        <taxon>Flavobacteriaceae</taxon>
        <taxon>Croceivirga</taxon>
    </lineage>
</organism>
<feature type="signal peptide" evidence="1">
    <location>
        <begin position="1"/>
        <end position="28"/>
    </location>
</feature>
<evidence type="ECO:0000256" key="1">
    <source>
        <dbReference type="SAM" id="SignalP"/>
    </source>
</evidence>
<keyword evidence="3" id="KW-1185">Reference proteome</keyword>
<dbReference type="Proteomes" id="UP000191680">
    <property type="component" value="Unassembled WGS sequence"/>
</dbReference>
<dbReference type="EMBL" id="MTBC01000003">
    <property type="protein sequence ID" value="OQD43450.1"/>
    <property type="molecule type" value="Genomic_DNA"/>
</dbReference>
<dbReference type="Pfam" id="PF14060">
    <property type="entry name" value="DUF4252"/>
    <property type="match status" value="1"/>
</dbReference>
<dbReference type="PROSITE" id="PS51257">
    <property type="entry name" value="PROKAR_LIPOPROTEIN"/>
    <property type="match status" value="1"/>
</dbReference>
<protein>
    <recommendedName>
        <fullName evidence="4">DUF4252 domain-containing protein</fullName>
    </recommendedName>
</protein>
<dbReference type="AlphaFoldDB" id="A0A1V6LTD7"/>
<dbReference type="InterPro" id="IPR025348">
    <property type="entry name" value="DUF4252"/>
</dbReference>
<feature type="chain" id="PRO_5012709123" description="DUF4252 domain-containing protein" evidence="1">
    <location>
        <begin position="29"/>
        <end position="182"/>
    </location>
</feature>
<comment type="caution">
    <text evidence="2">The sequence shown here is derived from an EMBL/GenBank/DDBJ whole genome shotgun (WGS) entry which is preliminary data.</text>
</comment>
<evidence type="ECO:0000313" key="2">
    <source>
        <dbReference type="EMBL" id="OQD43450.1"/>
    </source>
</evidence>
<accession>A0A1V6LTD7</accession>
<dbReference type="OrthoDB" id="1143555at2"/>
<proteinExistence type="predicted"/>
<reference evidence="2 3" key="1">
    <citation type="submission" date="2016-12" db="EMBL/GenBank/DDBJ databases">
        <authorList>
            <person name="Song W.-J."/>
            <person name="Kurnit D.M."/>
        </authorList>
    </citation>
    <scope>NUCLEOTIDE SEQUENCE [LARGE SCALE GENOMIC DNA]</scope>
    <source>
        <strain evidence="2 3">HSG9</strain>
    </source>
</reference>
<name>A0A1V6LTD7_9FLAO</name>
<evidence type="ECO:0008006" key="4">
    <source>
        <dbReference type="Google" id="ProtNLM"/>
    </source>
</evidence>